<evidence type="ECO:0000256" key="2">
    <source>
        <dbReference type="ARBA" id="ARBA00004756"/>
    </source>
</evidence>
<gene>
    <name evidence="14" type="primary">ugd</name>
</gene>
<feature type="binding site" evidence="11">
    <location>
        <position position="388"/>
    </location>
    <ligand>
        <name>substrate</name>
    </ligand>
</feature>
<feature type="binding site" evidence="12">
    <location>
        <position position="145"/>
    </location>
    <ligand>
        <name>NAD(+)</name>
        <dbReference type="ChEBI" id="CHEBI:57540"/>
    </ligand>
</feature>
<dbReference type="InterPro" id="IPR014027">
    <property type="entry name" value="UDP-Glc/GDP-Man_DH_C"/>
</dbReference>
<comment type="similarity">
    <text evidence="3 9">Belongs to the UDP-glucose/GDP-mannose dehydrogenase family.</text>
</comment>
<dbReference type="PANTHER" id="PTHR43750">
    <property type="entry name" value="UDP-GLUCOSE 6-DEHYDROGENASE TUAD"/>
    <property type="match status" value="1"/>
</dbReference>
<feature type="active site" description="Nucleophile" evidence="10">
    <location>
        <position position="253"/>
    </location>
</feature>
<dbReference type="AlphaFoldDB" id="D9YZ21"/>
<organism evidence="14">
    <name type="scientific">Proteus vulgaris</name>
    <dbReference type="NCBI Taxonomy" id="585"/>
    <lineage>
        <taxon>Bacteria</taxon>
        <taxon>Pseudomonadati</taxon>
        <taxon>Pseudomonadota</taxon>
        <taxon>Gammaproteobacteria</taxon>
        <taxon>Enterobacterales</taxon>
        <taxon>Morganellaceae</taxon>
        <taxon>Proteus</taxon>
    </lineage>
</organism>
<keyword evidence="6 9" id="KW-0560">Oxidoreductase</keyword>
<feature type="binding site" evidence="11">
    <location>
        <position position="197"/>
    </location>
    <ligand>
        <name>substrate</name>
    </ligand>
</feature>
<dbReference type="GO" id="GO:0000271">
    <property type="term" value="P:polysaccharide biosynthetic process"/>
    <property type="evidence" value="ECO:0007669"/>
    <property type="project" value="InterPro"/>
</dbReference>
<dbReference type="UniPathway" id="UPA00038">
    <property type="reaction ID" value="UER00491"/>
</dbReference>
<dbReference type="EC" id="1.1.1.22" evidence="4 9"/>
<feature type="binding site" evidence="11">
    <location>
        <position position="307"/>
    </location>
    <ligand>
        <name>substrate</name>
    </ligand>
</feature>
<dbReference type="EMBL" id="GU254061">
    <property type="protein sequence ID" value="ADL32308.1"/>
    <property type="molecule type" value="Genomic_DNA"/>
</dbReference>
<dbReference type="Gene3D" id="1.10.1040.10">
    <property type="entry name" value="N-(1-d-carboxylethyl)-l-norvaline Dehydrogenase, domain 2"/>
    <property type="match status" value="1"/>
</dbReference>
<evidence type="ECO:0000259" key="13">
    <source>
        <dbReference type="SMART" id="SM00984"/>
    </source>
</evidence>
<evidence type="ECO:0000256" key="3">
    <source>
        <dbReference type="ARBA" id="ARBA00006601"/>
    </source>
</evidence>
<evidence type="ECO:0000256" key="10">
    <source>
        <dbReference type="PIRSR" id="PIRSR500134-1"/>
    </source>
</evidence>
<dbReference type="FunFam" id="3.40.50.720:FF:000400">
    <property type="entry name" value="UDP-glucose 6-dehydrogenase"/>
    <property type="match status" value="1"/>
</dbReference>
<dbReference type="InterPro" id="IPR028357">
    <property type="entry name" value="UDPglc_DH_bac"/>
</dbReference>
<evidence type="ECO:0000256" key="5">
    <source>
        <dbReference type="ARBA" id="ARBA00015132"/>
    </source>
</evidence>
<dbReference type="InterPro" id="IPR017476">
    <property type="entry name" value="UDP-Glc/GDP-Man"/>
</dbReference>
<dbReference type="InterPro" id="IPR036291">
    <property type="entry name" value="NAD(P)-bd_dom_sf"/>
</dbReference>
<feature type="binding site" evidence="12">
    <location>
        <position position="118"/>
    </location>
    <ligand>
        <name>NAD(+)</name>
        <dbReference type="ChEBI" id="CHEBI:57540"/>
    </ligand>
</feature>
<dbReference type="SUPFAM" id="SSF52413">
    <property type="entry name" value="UDP-glucose/GDP-mannose dehydrogenase C-terminal domain"/>
    <property type="match status" value="1"/>
</dbReference>
<accession>D9YZ21</accession>
<comment type="pathway">
    <text evidence="1">Nucleotide-sugar biosynthesis; UDP-alpha-D-glucuronate biosynthesis; UDP-alpha-D-glucuronate from UDP-alpha-D-glucose: step 1/1.</text>
</comment>
<feature type="domain" description="UDP-glucose/GDP-mannose dehydrogenase C-terminal" evidence="13">
    <location>
        <begin position="300"/>
        <end position="387"/>
    </location>
</feature>
<feature type="binding site" evidence="11">
    <location>
        <begin position="242"/>
        <end position="246"/>
    </location>
    <ligand>
        <name>substrate</name>
    </ligand>
</feature>
<feature type="binding site" evidence="11">
    <location>
        <position position="306"/>
    </location>
    <ligand>
        <name>substrate</name>
    </ligand>
</feature>
<dbReference type="FunFam" id="3.40.50.720:FF:000297">
    <property type="entry name" value="UDP-glucose 6-dehydrogenase"/>
    <property type="match status" value="1"/>
</dbReference>
<feature type="binding site" evidence="12">
    <location>
        <position position="314"/>
    </location>
    <ligand>
        <name>NAD(+)</name>
        <dbReference type="ChEBI" id="CHEBI:57540"/>
    </ligand>
</feature>
<dbReference type="Gene3D" id="3.40.50.720">
    <property type="entry name" value="NAD(P)-binding Rossmann-like Domain"/>
    <property type="match status" value="2"/>
</dbReference>
<feature type="binding site" evidence="12">
    <location>
        <position position="29"/>
    </location>
    <ligand>
        <name>NAD(+)</name>
        <dbReference type="ChEBI" id="CHEBI:57540"/>
    </ligand>
</feature>
<dbReference type="PANTHER" id="PTHR43750:SF2">
    <property type="entry name" value="UDP-GLUCOSE 6-DEHYDROGENASE"/>
    <property type="match status" value="1"/>
</dbReference>
<evidence type="ECO:0000313" key="14">
    <source>
        <dbReference type="EMBL" id="ADL32308.1"/>
    </source>
</evidence>
<dbReference type="InterPro" id="IPR036220">
    <property type="entry name" value="UDP-Glc/GDP-Man_DH_C_sf"/>
</dbReference>
<dbReference type="Pfam" id="PF00984">
    <property type="entry name" value="UDPG_MGDP_dh"/>
    <property type="match status" value="1"/>
</dbReference>
<dbReference type="Pfam" id="PF03720">
    <property type="entry name" value="UDPG_MGDP_dh_C"/>
    <property type="match status" value="1"/>
</dbReference>
<comment type="catalytic activity">
    <reaction evidence="8 9">
        <text>UDP-alpha-D-glucose + 2 NAD(+) + H2O = UDP-alpha-D-glucuronate + 2 NADH + 3 H(+)</text>
        <dbReference type="Rhea" id="RHEA:23596"/>
        <dbReference type="ChEBI" id="CHEBI:15377"/>
        <dbReference type="ChEBI" id="CHEBI:15378"/>
        <dbReference type="ChEBI" id="CHEBI:57540"/>
        <dbReference type="ChEBI" id="CHEBI:57945"/>
        <dbReference type="ChEBI" id="CHEBI:58052"/>
        <dbReference type="ChEBI" id="CHEBI:58885"/>
        <dbReference type="EC" id="1.1.1.22"/>
    </reaction>
</comment>
<protein>
    <recommendedName>
        <fullName evidence="5 9">UDP-glucose 6-dehydrogenase</fullName>
        <ecNumber evidence="4 9">1.1.1.22</ecNumber>
    </recommendedName>
</protein>
<dbReference type="SUPFAM" id="SSF48179">
    <property type="entry name" value="6-phosphogluconate dehydrogenase C-terminal domain-like"/>
    <property type="match status" value="1"/>
</dbReference>
<dbReference type="InterPro" id="IPR008927">
    <property type="entry name" value="6-PGluconate_DH-like_C_sf"/>
</dbReference>
<dbReference type="GO" id="GO:0003979">
    <property type="term" value="F:UDP-glucose 6-dehydrogenase activity"/>
    <property type="evidence" value="ECO:0007669"/>
    <property type="project" value="UniProtKB-EC"/>
</dbReference>
<dbReference type="PIRSF" id="PIRSF500134">
    <property type="entry name" value="UDPglc_DH_bac"/>
    <property type="match status" value="1"/>
</dbReference>
<keyword evidence="7 9" id="KW-0520">NAD</keyword>
<comment type="pathway">
    <text evidence="2">Bacterial outer membrane biogenesis; lipopolysaccharide biosynthesis.</text>
</comment>
<dbReference type="Pfam" id="PF03721">
    <property type="entry name" value="UDPG_MGDP_dh_N"/>
    <property type="match status" value="1"/>
</dbReference>
<dbReference type="NCBIfam" id="TIGR03026">
    <property type="entry name" value="NDP-sugDHase"/>
    <property type="match status" value="1"/>
</dbReference>
<dbReference type="SMART" id="SM00984">
    <property type="entry name" value="UDPG_MGDP_dh_C"/>
    <property type="match status" value="1"/>
</dbReference>
<evidence type="ECO:0000256" key="4">
    <source>
        <dbReference type="ARBA" id="ARBA00012954"/>
    </source>
</evidence>
<evidence type="ECO:0000256" key="6">
    <source>
        <dbReference type="ARBA" id="ARBA00023002"/>
    </source>
</evidence>
<name>D9YZ21_PROVU</name>
<dbReference type="FunFam" id="1.10.1040.10:FF:000026">
    <property type="entry name" value="UDP-glucose 6-dehydrogenase"/>
    <property type="match status" value="1"/>
</dbReference>
<evidence type="ECO:0000256" key="8">
    <source>
        <dbReference type="ARBA" id="ARBA00047473"/>
    </source>
</evidence>
<feature type="binding site" evidence="12">
    <location>
        <position position="83"/>
    </location>
    <ligand>
        <name>NAD(+)</name>
        <dbReference type="ChEBI" id="CHEBI:57540"/>
    </ligand>
</feature>
<dbReference type="GO" id="GO:0051287">
    <property type="term" value="F:NAD binding"/>
    <property type="evidence" value="ECO:0007669"/>
    <property type="project" value="InterPro"/>
</dbReference>
<feature type="binding site" evidence="11">
    <location>
        <position position="250"/>
    </location>
    <ligand>
        <name>substrate</name>
    </ligand>
</feature>
<evidence type="ECO:0000256" key="12">
    <source>
        <dbReference type="PIRSR" id="PIRSR500134-3"/>
    </source>
</evidence>
<feature type="binding site" evidence="11">
    <location>
        <begin position="142"/>
        <end position="145"/>
    </location>
    <ligand>
        <name>substrate</name>
    </ligand>
</feature>
<dbReference type="SUPFAM" id="SSF51735">
    <property type="entry name" value="NAD(P)-binding Rossmann-fold domains"/>
    <property type="match status" value="1"/>
</dbReference>
<dbReference type="InterPro" id="IPR013328">
    <property type="entry name" value="6PGD_dom2"/>
</dbReference>
<proteinExistence type="inferred from homology"/>
<evidence type="ECO:0000256" key="7">
    <source>
        <dbReference type="ARBA" id="ARBA00023027"/>
    </source>
</evidence>
<feature type="binding site" evidence="12">
    <location>
        <position position="256"/>
    </location>
    <ligand>
        <name>NAD(+)</name>
        <dbReference type="ChEBI" id="CHEBI:57540"/>
    </ligand>
</feature>
<reference evidence="14" key="1">
    <citation type="journal article" date="2010" name="Appl. Environ. Microbiol.">
        <title>Molecular and genetic analyses of the putative Proteus O antigen gene locus.</title>
        <authorList>
            <person name="Wang Q."/>
            <person name="Torzewska A."/>
            <person name="Ruan X."/>
            <person name="Wang X."/>
            <person name="Rozalski A."/>
            <person name="Shao Z."/>
            <person name="Guo X."/>
            <person name="Zhou H."/>
            <person name="Feng L."/>
            <person name="Wang L."/>
        </authorList>
    </citation>
    <scope>NUCLEOTIDE SEQUENCE</scope>
    <source>
        <strain evidence="14">CCUG 19017</strain>
    </source>
</reference>
<evidence type="ECO:0000256" key="1">
    <source>
        <dbReference type="ARBA" id="ARBA00004701"/>
    </source>
</evidence>
<evidence type="ECO:0000256" key="9">
    <source>
        <dbReference type="PIRNR" id="PIRNR000124"/>
    </source>
</evidence>
<evidence type="ECO:0000256" key="11">
    <source>
        <dbReference type="PIRSR" id="PIRSR500134-2"/>
    </source>
</evidence>
<sequence length="388" mass="43905">MKITISGTGYVGLSNGILLSQNNKVVALDINKEKVELLNKKISPITDKEIEEFLAAKELDFTATLDKEFAYKDADFVIIATPTDYDPKTNYFNTSSVESVIRDVLEYNPNTTMIIKSTIPVGFTKEMREKYNTNNIIFSPEFLREGRALYDNLYPSRIVIGEQSERAQKFADLLQQGALKKDIDILFTDSTEAEAIKLFANTYLALRVAYFNELDSYAQAYNLNAKQIIEGVCLDPRIGNHYNNPSFGYGGYCLPKDTKQLLANYDSVPNNIISAIVEANRTRKDFIADSIIAKSPKVVGVYRLIMKSGSDNFRSSSIQGIMKRIKAKGIEVVIYEPEMQEETFFNSRLVRDLNEFKSISDVIITNRMSSVLNDVEEKVYTRDLFGND</sequence>
<dbReference type="InterPro" id="IPR001732">
    <property type="entry name" value="UDP-Glc/GDP-Man_DH_N"/>
</dbReference>
<dbReference type="PIRSF" id="PIRSF000124">
    <property type="entry name" value="UDPglc_GDPman_dh"/>
    <property type="match status" value="1"/>
</dbReference>
<dbReference type="GO" id="GO:0006065">
    <property type="term" value="P:UDP-glucuronate biosynthetic process"/>
    <property type="evidence" value="ECO:0007669"/>
    <property type="project" value="UniProtKB-UniPathway"/>
</dbReference>
<dbReference type="InterPro" id="IPR014026">
    <property type="entry name" value="UDP-Glc/GDP-Man_DH_dimer"/>
</dbReference>
<feature type="binding site" evidence="12">
    <location>
        <position position="34"/>
    </location>
    <ligand>
        <name>NAD(+)</name>
        <dbReference type="ChEBI" id="CHEBI:57540"/>
    </ligand>
</feature>